<protein>
    <recommendedName>
        <fullName evidence="4">ABC-2 family transporter protein</fullName>
    </recommendedName>
</protein>
<proteinExistence type="predicted"/>
<reference evidence="2 3" key="1">
    <citation type="submission" date="2016-10" db="EMBL/GenBank/DDBJ databases">
        <authorList>
            <person name="de Groot N.N."/>
        </authorList>
    </citation>
    <scope>NUCLEOTIDE SEQUENCE [LARGE SCALE GENOMIC DNA]</scope>
    <source>
        <strain evidence="2 3">D15d</strain>
    </source>
</reference>
<evidence type="ECO:0000313" key="2">
    <source>
        <dbReference type="EMBL" id="SEF99953.1"/>
    </source>
</evidence>
<feature type="transmembrane region" description="Helical" evidence="1">
    <location>
        <begin position="16"/>
        <end position="33"/>
    </location>
</feature>
<accession>A0A1H5WKS6</accession>
<keyword evidence="1" id="KW-0472">Membrane</keyword>
<feature type="transmembrane region" description="Helical" evidence="1">
    <location>
        <begin position="69"/>
        <end position="86"/>
    </location>
</feature>
<feature type="transmembrane region" description="Helical" evidence="1">
    <location>
        <begin position="116"/>
        <end position="145"/>
    </location>
</feature>
<feature type="transmembrane region" description="Helical" evidence="1">
    <location>
        <begin position="165"/>
        <end position="193"/>
    </location>
</feature>
<dbReference type="Proteomes" id="UP000236726">
    <property type="component" value="Unassembled WGS sequence"/>
</dbReference>
<dbReference type="EMBL" id="FNUL01000016">
    <property type="protein sequence ID" value="SEF99953.1"/>
    <property type="molecule type" value="Genomic_DNA"/>
</dbReference>
<organism evidence="2 3">
    <name type="scientific">Lachnospira multipara</name>
    <dbReference type="NCBI Taxonomy" id="28051"/>
    <lineage>
        <taxon>Bacteria</taxon>
        <taxon>Bacillati</taxon>
        <taxon>Bacillota</taxon>
        <taxon>Clostridia</taxon>
        <taxon>Lachnospirales</taxon>
        <taxon>Lachnospiraceae</taxon>
        <taxon>Lachnospira</taxon>
    </lineage>
</organism>
<dbReference type="AlphaFoldDB" id="A0A1H5WKS6"/>
<name>A0A1H5WKS6_9FIRM</name>
<evidence type="ECO:0000256" key="1">
    <source>
        <dbReference type="SAM" id="Phobius"/>
    </source>
</evidence>
<dbReference type="RefSeq" id="WP_103953341.1">
    <property type="nucleotide sequence ID" value="NZ_FNUL01000016.1"/>
</dbReference>
<keyword evidence="1" id="KW-1133">Transmembrane helix</keyword>
<keyword evidence="1" id="KW-0812">Transmembrane</keyword>
<evidence type="ECO:0000313" key="3">
    <source>
        <dbReference type="Proteomes" id="UP000236726"/>
    </source>
</evidence>
<evidence type="ECO:0008006" key="4">
    <source>
        <dbReference type="Google" id="ProtNLM"/>
    </source>
</evidence>
<sequence>MGLKFELKQSFRTPQFKLALIIEFIIVILHFIIRDVSLFINNRSIEAFNVYMLYPVSSYEAWIALDYRFYMYMILLLCPILAALPYSTSHYTQIRGCIGKNVLIRVGKKKYLKNKLIAVFINGGVTVCLPLLVDLLMCMAIFPSIKPEVSSFTLLVPHSSFSNIYYNYPLLYCIIELGFIFVFSGIWAILALACTKYVKYKYTIVIIGAIINFF</sequence>
<gene>
    <name evidence="2" type="ORF">SAMN05216537_11637</name>
</gene>
<keyword evidence="3" id="KW-1185">Reference proteome</keyword>